<evidence type="ECO:0000313" key="3">
    <source>
        <dbReference type="EMBL" id="CAA9446122.1"/>
    </source>
</evidence>
<feature type="compositionally biased region" description="Low complexity" evidence="1">
    <location>
        <begin position="299"/>
        <end position="310"/>
    </location>
</feature>
<feature type="region of interest" description="Disordered" evidence="1">
    <location>
        <begin position="52"/>
        <end position="100"/>
    </location>
</feature>
<feature type="compositionally biased region" description="Basic and acidic residues" evidence="1">
    <location>
        <begin position="186"/>
        <end position="201"/>
    </location>
</feature>
<feature type="region of interest" description="Disordered" evidence="1">
    <location>
        <begin position="135"/>
        <end position="310"/>
    </location>
</feature>
<keyword evidence="2" id="KW-0732">Signal</keyword>
<proteinExistence type="predicted"/>
<feature type="compositionally biased region" description="Acidic residues" evidence="1">
    <location>
        <begin position="77"/>
        <end position="86"/>
    </location>
</feature>
<dbReference type="AlphaFoldDB" id="A0A6J4QKG5"/>
<evidence type="ECO:0000256" key="1">
    <source>
        <dbReference type="SAM" id="MobiDB-lite"/>
    </source>
</evidence>
<name>A0A6J4QKG5_9ACTN</name>
<feature type="signal peptide" evidence="2">
    <location>
        <begin position="1"/>
        <end position="24"/>
    </location>
</feature>
<feature type="chain" id="PRO_5026919978" evidence="2">
    <location>
        <begin position="25"/>
        <end position="344"/>
    </location>
</feature>
<reference evidence="3" key="1">
    <citation type="submission" date="2020-02" db="EMBL/GenBank/DDBJ databases">
        <authorList>
            <person name="Meier V. D."/>
        </authorList>
    </citation>
    <scope>NUCLEOTIDE SEQUENCE</scope>
    <source>
        <strain evidence="3">AVDCRST_MAG28</strain>
    </source>
</reference>
<organism evidence="3">
    <name type="scientific">uncultured Rubrobacteraceae bacterium</name>
    <dbReference type="NCBI Taxonomy" id="349277"/>
    <lineage>
        <taxon>Bacteria</taxon>
        <taxon>Bacillati</taxon>
        <taxon>Actinomycetota</taxon>
        <taxon>Rubrobacteria</taxon>
        <taxon>Rubrobacterales</taxon>
        <taxon>Rubrobacteraceae</taxon>
        <taxon>environmental samples</taxon>
    </lineage>
</organism>
<protein>
    <submittedName>
        <fullName evidence="3">Uncharacterized protein</fullName>
    </submittedName>
</protein>
<feature type="compositionally biased region" description="Low complexity" evidence="1">
    <location>
        <begin position="175"/>
        <end position="185"/>
    </location>
</feature>
<evidence type="ECO:0000256" key="2">
    <source>
        <dbReference type="SAM" id="SignalP"/>
    </source>
</evidence>
<feature type="compositionally biased region" description="Basic and acidic residues" evidence="1">
    <location>
        <begin position="241"/>
        <end position="263"/>
    </location>
</feature>
<gene>
    <name evidence="3" type="ORF">AVDCRST_MAG28-862</name>
</gene>
<dbReference type="EMBL" id="CADCVE010000020">
    <property type="protein sequence ID" value="CAA9446122.1"/>
    <property type="molecule type" value="Genomic_DNA"/>
</dbReference>
<sequence length="344" mass="34896">MPKKLAVLAAVLAAVLSMTTPALAQDEFPTCEIQDACLDTPEEQQIANGEEDIPSVSGIGCEGLPADQEMSNPIQDPECDEVDQSLEDFPGSNGSQKVNSAGNLQSASAAQYGISPACATCAQDVLTAAKEAITKGGSDGGTSPEETFGAALDAARDTGGTREAAASEEAGTPVEDTAAYQAAFEAAKEAGADDETAREAAEQAVADLRSDVATSSADRSATSKANKASKVRKGGGTTAAEGKKDRKDRASRSDDGKGEDRKDKARKGKASNDGASEEETTNEEVVTSGDNSGAGGGDTPSTSTGSGAPLLLGGVALLSVGGYAGLRLARSWSSTDVVRRLLRN</sequence>
<accession>A0A6J4QKG5</accession>
<feature type="compositionally biased region" description="Polar residues" evidence="1">
    <location>
        <begin position="212"/>
        <end position="226"/>
    </location>
</feature>